<dbReference type="GO" id="GO:0030968">
    <property type="term" value="P:endoplasmic reticulum unfolded protein response"/>
    <property type="evidence" value="ECO:0007669"/>
    <property type="project" value="TreeGrafter"/>
</dbReference>
<dbReference type="Proteomes" id="UP001145021">
    <property type="component" value="Unassembled WGS sequence"/>
</dbReference>
<feature type="region of interest" description="Disordered" evidence="6">
    <location>
        <begin position="899"/>
        <end position="918"/>
    </location>
</feature>
<dbReference type="GO" id="GO:0000978">
    <property type="term" value="F:RNA polymerase II cis-regulatory region sequence-specific DNA binding"/>
    <property type="evidence" value="ECO:0007669"/>
    <property type="project" value="TreeGrafter"/>
</dbReference>
<feature type="compositionally biased region" description="Polar residues" evidence="6">
    <location>
        <begin position="383"/>
        <end position="393"/>
    </location>
</feature>
<dbReference type="Pfam" id="PF00170">
    <property type="entry name" value="bZIP_1"/>
    <property type="match status" value="1"/>
</dbReference>
<feature type="compositionally biased region" description="Acidic residues" evidence="6">
    <location>
        <begin position="691"/>
        <end position="701"/>
    </location>
</feature>
<feature type="compositionally biased region" description="Low complexity" evidence="6">
    <location>
        <begin position="436"/>
        <end position="454"/>
    </location>
</feature>
<keyword evidence="3" id="KW-0238">DNA-binding</keyword>
<evidence type="ECO:0000313" key="9">
    <source>
        <dbReference type="Proteomes" id="UP001145021"/>
    </source>
</evidence>
<dbReference type="InterPro" id="IPR046347">
    <property type="entry name" value="bZIP_sf"/>
</dbReference>
<dbReference type="Gene3D" id="1.20.5.170">
    <property type="match status" value="1"/>
</dbReference>
<evidence type="ECO:0000256" key="2">
    <source>
        <dbReference type="ARBA" id="ARBA00023015"/>
    </source>
</evidence>
<feature type="compositionally biased region" description="Low complexity" evidence="6">
    <location>
        <begin position="633"/>
        <end position="679"/>
    </location>
</feature>
<name>A0A9W7XRW7_9FUNG</name>
<protein>
    <recommendedName>
        <fullName evidence="7">BZIP domain-containing protein</fullName>
    </recommendedName>
</protein>
<keyword evidence="2" id="KW-0805">Transcription regulation</keyword>
<feature type="compositionally biased region" description="Low complexity" evidence="6">
    <location>
        <begin position="10"/>
        <end position="20"/>
    </location>
</feature>
<feature type="region of interest" description="Disordered" evidence="6">
    <location>
        <begin position="617"/>
        <end position="713"/>
    </location>
</feature>
<feature type="compositionally biased region" description="Polar residues" evidence="6">
    <location>
        <begin position="478"/>
        <end position="493"/>
    </location>
</feature>
<dbReference type="GO" id="GO:0016020">
    <property type="term" value="C:membrane"/>
    <property type="evidence" value="ECO:0007669"/>
    <property type="project" value="UniProtKB-SubCell"/>
</dbReference>
<feature type="compositionally biased region" description="Polar residues" evidence="6">
    <location>
        <begin position="772"/>
        <end position="784"/>
    </location>
</feature>
<keyword evidence="5" id="KW-0539">Nucleus</keyword>
<keyword evidence="9" id="KW-1185">Reference proteome</keyword>
<dbReference type="PROSITE" id="PS50217">
    <property type="entry name" value="BZIP"/>
    <property type="match status" value="1"/>
</dbReference>
<evidence type="ECO:0000256" key="3">
    <source>
        <dbReference type="ARBA" id="ARBA00023125"/>
    </source>
</evidence>
<reference evidence="8" key="1">
    <citation type="submission" date="2022-07" db="EMBL/GenBank/DDBJ databases">
        <title>Phylogenomic reconstructions and comparative analyses of Kickxellomycotina fungi.</title>
        <authorList>
            <person name="Reynolds N.K."/>
            <person name="Stajich J.E."/>
            <person name="Barry K."/>
            <person name="Grigoriev I.V."/>
            <person name="Crous P."/>
            <person name="Smith M.E."/>
        </authorList>
    </citation>
    <scope>NUCLEOTIDE SEQUENCE</scope>
    <source>
        <strain evidence="8">NBRC 105413</strain>
    </source>
</reference>
<evidence type="ECO:0000256" key="6">
    <source>
        <dbReference type="SAM" id="MobiDB-lite"/>
    </source>
</evidence>
<dbReference type="SUPFAM" id="SSF57959">
    <property type="entry name" value="Leucine zipper domain"/>
    <property type="match status" value="1"/>
</dbReference>
<dbReference type="SMART" id="SM00338">
    <property type="entry name" value="BRLZ"/>
    <property type="match status" value="1"/>
</dbReference>
<feature type="region of interest" description="Disordered" evidence="6">
    <location>
        <begin position="356"/>
        <end position="393"/>
    </location>
</feature>
<feature type="compositionally biased region" description="Basic and acidic residues" evidence="6">
    <location>
        <begin position="680"/>
        <end position="689"/>
    </location>
</feature>
<evidence type="ECO:0000256" key="4">
    <source>
        <dbReference type="ARBA" id="ARBA00023163"/>
    </source>
</evidence>
<dbReference type="PANTHER" id="PTHR46164:SF3">
    <property type="entry name" value="ATF6, ISOFORM C"/>
    <property type="match status" value="1"/>
</dbReference>
<proteinExistence type="predicted"/>
<gene>
    <name evidence="8" type="ORF">LPJ64_000485</name>
</gene>
<comment type="caution">
    <text evidence="8">The sequence shown here is derived from an EMBL/GenBank/DDBJ whole genome shotgun (WGS) entry which is preliminary data.</text>
</comment>
<organism evidence="8 9">
    <name type="scientific">Coemansia asiatica</name>
    <dbReference type="NCBI Taxonomy" id="1052880"/>
    <lineage>
        <taxon>Eukaryota</taxon>
        <taxon>Fungi</taxon>
        <taxon>Fungi incertae sedis</taxon>
        <taxon>Zoopagomycota</taxon>
        <taxon>Kickxellomycotina</taxon>
        <taxon>Kickxellomycetes</taxon>
        <taxon>Kickxellales</taxon>
        <taxon>Kickxellaceae</taxon>
        <taxon>Coemansia</taxon>
    </lineage>
</organism>
<evidence type="ECO:0000256" key="5">
    <source>
        <dbReference type="ARBA" id="ARBA00023242"/>
    </source>
</evidence>
<feature type="compositionally biased region" description="Polar residues" evidence="6">
    <location>
        <begin position="960"/>
        <end position="969"/>
    </location>
</feature>
<dbReference type="InterPro" id="IPR051882">
    <property type="entry name" value="ATF_bZIP_TF"/>
</dbReference>
<dbReference type="EMBL" id="JANBOH010000009">
    <property type="protein sequence ID" value="KAJ1648224.1"/>
    <property type="molecule type" value="Genomic_DNA"/>
</dbReference>
<accession>A0A9W7XRW7</accession>
<dbReference type="PANTHER" id="PTHR46164">
    <property type="entry name" value="ATF6, ISOFORM C"/>
    <property type="match status" value="1"/>
</dbReference>
<dbReference type="GO" id="GO:0000981">
    <property type="term" value="F:DNA-binding transcription factor activity, RNA polymerase II-specific"/>
    <property type="evidence" value="ECO:0007669"/>
    <property type="project" value="TreeGrafter"/>
</dbReference>
<evidence type="ECO:0000313" key="8">
    <source>
        <dbReference type="EMBL" id="KAJ1648224.1"/>
    </source>
</evidence>
<feature type="domain" description="BZIP" evidence="7">
    <location>
        <begin position="560"/>
        <end position="623"/>
    </location>
</feature>
<sequence length="1189" mass="125064">MAITKASKPQQQQRQQQQRQDTANTVHMALRHTMKPSTLKTPVTAATDTTVIDALSPALAATTSSVSSGSPATAYILGHHSPLAGGSSSPESMSSVMGSVECLGLTGSCAPLGSSPFVNNAAYCLNADGLATKEWLVASTQGLMFPSLPVHATANDVTGDSETAFAAAAASALQLSNTSATADAAAIDGWLQQYVNAEALDQISNLSNSINTGAFDRASPPTGSFTFGATCPGSILAVDASPEFSYASPEYSPPNNTIDFIDQSTVAAIAAAMSEPLSSGMLASVFSSSSSSSSSAATVDIRQALADAVGNSELLPLTGLATPMANIAPQKTLSSVASSSPPMLLLDTAMSAVEAHPPVKRQKRPADGAANRKAVANGENDKNIASGSLGLGSNHTGKSTLATATIAASASNSNTRLVMSGNASNGNRPLAPSPPRSSNAAGSAGSNAGVSRNNMVPLAPRQPSSQAQKRQSVGVKQVNGSQVASRSGSNTPPGLSVLAKIAQKQVPIQVKLEDPTSSNGTTATMQRLRPIAQAKVANVVSSTDSPRQSSPEETTVDTAAQKRQERLIKNRAAALLSRKRKREYMSKLEVDVEELRESNSSLVKRLEEMEKRLGEITRERDQLLRGKQSVTISGSATNSVSSSSSSSSSSLQQQQSNGGASNDSNSDGGNDTNKGSPSPEKQEEQKQQDSESMEIDECNETSDDKQSSGIPCIRVPFTSSSALISDTSSNSTKDTDTCAEKMERTDANAQSHPVSPRVSLPEDASNTKRHPTISSQPNSTGKKTQQQQQQQQRTAGALLMAMLFSFSLFTLPSLYTSDNQISTGGTQSAGILPIRSLPATEPRLLISDSSVAKNDVVLDDSVNTSGEAPLIERVRRSITALTQQIDGSQKMVDAAAAAVGNHSQDTMAKNSGGSSNRMRPMTMKESMGLRNWINTGLAVSKEQDFVRHQISGQEPEHSETGVSAMSSVSLVRRDSRNDDSIEGASSSSSSSSSAAVNRVTRPLDYAMLYCPTMQHVLFGGDMLDIADMPRAVSSDHLDIAHGSNKVARVIHADKYSNDARALNSALVSSNGNNMDNIDDRVSQSVDDKVASLDLLVPTQAGNHLVRNSRPKMSFYSPVAMDRENSDIAGGGILAPWEEYARMADNEEQISQRDQYASGSGSTRQKYLRIDVEVVGSRWVTADKFAQGLY</sequence>
<dbReference type="GO" id="GO:0005634">
    <property type="term" value="C:nucleus"/>
    <property type="evidence" value="ECO:0007669"/>
    <property type="project" value="TreeGrafter"/>
</dbReference>
<feature type="region of interest" description="Disordered" evidence="6">
    <location>
        <begin position="1"/>
        <end position="23"/>
    </location>
</feature>
<feature type="region of interest" description="Disordered" evidence="6">
    <location>
        <begin position="744"/>
        <end position="793"/>
    </location>
</feature>
<evidence type="ECO:0000256" key="1">
    <source>
        <dbReference type="ARBA" id="ARBA00004167"/>
    </source>
</evidence>
<feature type="region of interest" description="Disordered" evidence="6">
    <location>
        <begin position="417"/>
        <end position="495"/>
    </location>
</feature>
<feature type="compositionally biased region" description="Low complexity" evidence="6">
    <location>
        <begin position="984"/>
        <end position="995"/>
    </location>
</feature>
<feature type="region of interest" description="Disordered" evidence="6">
    <location>
        <begin position="951"/>
        <end position="996"/>
    </location>
</feature>
<evidence type="ECO:0000259" key="7">
    <source>
        <dbReference type="PROSITE" id="PS50217"/>
    </source>
</evidence>
<dbReference type="AlphaFoldDB" id="A0A9W7XRW7"/>
<keyword evidence="4" id="KW-0804">Transcription</keyword>
<feature type="compositionally biased region" description="Polar residues" evidence="6">
    <location>
        <begin position="462"/>
        <end position="471"/>
    </location>
</feature>
<feature type="compositionally biased region" description="Polar residues" evidence="6">
    <location>
        <begin position="539"/>
        <end position="558"/>
    </location>
</feature>
<feature type="compositionally biased region" description="Polar residues" evidence="6">
    <location>
        <begin position="901"/>
        <end position="917"/>
    </location>
</feature>
<dbReference type="InterPro" id="IPR004827">
    <property type="entry name" value="bZIP"/>
</dbReference>
<feature type="region of interest" description="Disordered" evidence="6">
    <location>
        <begin position="538"/>
        <end position="560"/>
    </location>
</feature>
<comment type="subcellular location">
    <subcellularLocation>
        <location evidence="1">Membrane</location>
        <topology evidence="1">Single-pass membrane protein</topology>
    </subcellularLocation>
</comment>